<organism evidence="1 2">
    <name type="scientific">Candidatus Rickettsiella viridis</name>
    <dbReference type="NCBI Taxonomy" id="676208"/>
    <lineage>
        <taxon>Bacteria</taxon>
        <taxon>Pseudomonadati</taxon>
        <taxon>Pseudomonadota</taxon>
        <taxon>Gammaproteobacteria</taxon>
        <taxon>Legionellales</taxon>
        <taxon>Coxiellaceae</taxon>
        <taxon>Rickettsiella</taxon>
    </lineage>
</organism>
<evidence type="ECO:0000313" key="2">
    <source>
        <dbReference type="Proteomes" id="UP000282483"/>
    </source>
</evidence>
<gene>
    <name evidence="1" type="ORF">RVIR1_04070</name>
</gene>
<keyword evidence="2" id="KW-1185">Reference proteome</keyword>
<protein>
    <submittedName>
        <fullName evidence="1">Uncharacterized protein</fullName>
    </submittedName>
</protein>
<reference evidence="1 2" key="1">
    <citation type="submission" date="2017-03" db="EMBL/GenBank/DDBJ databases">
        <title>The genome sequence of Candidatus Rickettsiella viridis.</title>
        <authorList>
            <person name="Nikoh N."/>
            <person name="Tsuchida T."/>
            <person name="Yamaguchi K."/>
            <person name="Maeda T."/>
            <person name="Shigenobu S."/>
            <person name="Fukatsu T."/>
        </authorList>
    </citation>
    <scope>NUCLEOTIDE SEQUENCE [LARGE SCALE GENOMIC DNA]</scope>
    <source>
        <strain evidence="1 2">Ap-RA04</strain>
    </source>
</reference>
<accession>A0A2Z5UV82</accession>
<name>A0A2Z5UV82_9COXI</name>
<sequence>MRNKKKIPALRLDLTKIELPTSTTQSVISPSKELELCRVKKDFEPPVSSIRFTNKTILSNHYVLISEKPITPGAHASVQQE</sequence>
<dbReference type="EMBL" id="AP018005">
    <property type="protein sequence ID" value="BBB14921.1"/>
    <property type="molecule type" value="Genomic_DNA"/>
</dbReference>
<evidence type="ECO:0000313" key="1">
    <source>
        <dbReference type="EMBL" id="BBB14921.1"/>
    </source>
</evidence>
<dbReference type="KEGG" id="rvi:RVIR1_04070"/>
<proteinExistence type="predicted"/>
<dbReference type="Proteomes" id="UP000282483">
    <property type="component" value="Chromosome"/>
</dbReference>
<dbReference type="AlphaFoldDB" id="A0A2Z5UV82"/>
<dbReference type="RefSeq" id="WP_126322429.1">
    <property type="nucleotide sequence ID" value="NZ_AP018005.1"/>
</dbReference>